<keyword evidence="1" id="KW-0732">Signal</keyword>
<dbReference type="EMBL" id="JBELOE010000296">
    <property type="protein sequence ID" value="MER2494362.1"/>
    <property type="molecule type" value="Genomic_DNA"/>
</dbReference>
<organism evidence="2 3">
    <name type="scientific">Catenovulum sediminis</name>
    <dbReference type="NCBI Taxonomy" id="1740262"/>
    <lineage>
        <taxon>Bacteria</taxon>
        <taxon>Pseudomonadati</taxon>
        <taxon>Pseudomonadota</taxon>
        <taxon>Gammaproteobacteria</taxon>
        <taxon>Alteromonadales</taxon>
        <taxon>Alteromonadaceae</taxon>
        <taxon>Catenovulum</taxon>
    </lineage>
</organism>
<accession>A0ABV1RNV8</accession>
<feature type="signal peptide" evidence="1">
    <location>
        <begin position="1"/>
        <end position="15"/>
    </location>
</feature>
<comment type="caution">
    <text evidence="2">The sequence shown here is derived from an EMBL/GenBank/DDBJ whole genome shotgun (WGS) entry which is preliminary data.</text>
</comment>
<reference evidence="2 3" key="1">
    <citation type="submission" date="2024-06" db="EMBL/GenBank/DDBJ databases">
        <authorList>
            <person name="Chen R.Y."/>
        </authorList>
    </citation>
    <scope>NUCLEOTIDE SEQUENCE [LARGE SCALE GENOMIC DNA]</scope>
    <source>
        <strain evidence="2 3">D2</strain>
    </source>
</reference>
<name>A0ABV1RNV8_9ALTE</name>
<keyword evidence="3" id="KW-1185">Reference proteome</keyword>
<sequence length="177" mass="19704">MKTILILSMTLFVLACSKTTLLSQSTEQPSAVEFIAHEHFTTPSDSDYSFYYDEYRQVFAINAGNPKLRDRFIRATKKLDANFISGEYLLTLNTITEEDGESSYQVFVNDELIATVTNPETHKAFQLVQLQIGKTELKAGDVLTIAANAVTNGKIPEGDGTAYARGRWQSLLLTPVQ</sequence>
<dbReference type="PROSITE" id="PS51257">
    <property type="entry name" value="PROKAR_LIPOPROTEIN"/>
    <property type="match status" value="1"/>
</dbReference>
<evidence type="ECO:0000313" key="3">
    <source>
        <dbReference type="Proteomes" id="UP001467690"/>
    </source>
</evidence>
<proteinExistence type="predicted"/>
<evidence type="ECO:0000313" key="2">
    <source>
        <dbReference type="EMBL" id="MER2494362.1"/>
    </source>
</evidence>
<feature type="chain" id="PRO_5046357013" evidence="1">
    <location>
        <begin position="16"/>
        <end position="177"/>
    </location>
</feature>
<protein>
    <submittedName>
        <fullName evidence="2">Uncharacterized protein</fullName>
    </submittedName>
</protein>
<evidence type="ECO:0000256" key="1">
    <source>
        <dbReference type="SAM" id="SignalP"/>
    </source>
</evidence>
<dbReference type="RefSeq" id="WP_350403392.1">
    <property type="nucleotide sequence ID" value="NZ_JBELOE010000296.1"/>
</dbReference>
<gene>
    <name evidence="2" type="ORF">ABS311_21010</name>
</gene>
<dbReference type="Proteomes" id="UP001467690">
    <property type="component" value="Unassembled WGS sequence"/>
</dbReference>